<dbReference type="EMBL" id="KZ452014">
    <property type="protein sequence ID" value="PKA51207.1"/>
    <property type="molecule type" value="Genomic_DNA"/>
</dbReference>
<feature type="compositionally biased region" description="Basic and acidic residues" evidence="1">
    <location>
        <begin position="112"/>
        <end position="138"/>
    </location>
</feature>
<evidence type="ECO:0000256" key="1">
    <source>
        <dbReference type="SAM" id="MobiDB-lite"/>
    </source>
</evidence>
<evidence type="ECO:0000313" key="3">
    <source>
        <dbReference type="Proteomes" id="UP000236161"/>
    </source>
</evidence>
<feature type="compositionally biased region" description="Basic and acidic residues" evidence="1">
    <location>
        <begin position="46"/>
        <end position="77"/>
    </location>
</feature>
<feature type="compositionally biased region" description="Basic and acidic residues" evidence="1">
    <location>
        <begin position="1"/>
        <end position="14"/>
    </location>
</feature>
<keyword evidence="3" id="KW-1185">Reference proteome</keyword>
<reference evidence="2 3" key="1">
    <citation type="journal article" date="2017" name="Nature">
        <title>The Apostasia genome and the evolution of orchids.</title>
        <authorList>
            <person name="Zhang G.Q."/>
            <person name="Liu K.W."/>
            <person name="Li Z."/>
            <person name="Lohaus R."/>
            <person name="Hsiao Y.Y."/>
            <person name="Niu S.C."/>
            <person name="Wang J.Y."/>
            <person name="Lin Y.C."/>
            <person name="Xu Q."/>
            <person name="Chen L.J."/>
            <person name="Yoshida K."/>
            <person name="Fujiwara S."/>
            <person name="Wang Z.W."/>
            <person name="Zhang Y.Q."/>
            <person name="Mitsuda N."/>
            <person name="Wang M."/>
            <person name="Liu G.H."/>
            <person name="Pecoraro L."/>
            <person name="Huang H.X."/>
            <person name="Xiao X.J."/>
            <person name="Lin M."/>
            <person name="Wu X.Y."/>
            <person name="Wu W.L."/>
            <person name="Chen Y.Y."/>
            <person name="Chang S.B."/>
            <person name="Sakamoto S."/>
            <person name="Ohme-Takagi M."/>
            <person name="Yagi M."/>
            <person name="Zeng S.J."/>
            <person name="Shen C.Y."/>
            <person name="Yeh C.M."/>
            <person name="Luo Y.B."/>
            <person name="Tsai W.C."/>
            <person name="Van de Peer Y."/>
            <person name="Liu Z.J."/>
        </authorList>
    </citation>
    <scope>NUCLEOTIDE SEQUENCE [LARGE SCALE GENOMIC DNA]</scope>
    <source>
        <strain evidence="3">cv. Shenzhen</strain>
        <tissue evidence="2">Stem</tissue>
    </source>
</reference>
<sequence>MSESSEKMPDHGAGGREGGQIPATDGSGTGEQSDRGRAEGEDDDDRKEGGGDLLGRDDSAQKDESLKPQLLENKHQLDCYVRVIGEDAGSRRRRQGTEPDCGPVGSGAGGHESGRGRAEGEDDDGRKKGGGDLPERDGGNAQKEIIAFNEIGASLKESRHEGDAIFANGHIPDIKCGRRSRKRTSRKLVKLLGRPKGEKEKGTNLTKEINVVKKIDPADSSQPR</sequence>
<protein>
    <submittedName>
        <fullName evidence="2">Uncharacterized protein</fullName>
    </submittedName>
</protein>
<feature type="region of interest" description="Disordered" evidence="1">
    <location>
        <begin position="1"/>
        <end position="144"/>
    </location>
</feature>
<gene>
    <name evidence="2" type="ORF">AXF42_Ash010647</name>
</gene>
<dbReference type="Proteomes" id="UP000236161">
    <property type="component" value="Unassembled WGS sequence"/>
</dbReference>
<dbReference type="AlphaFoldDB" id="A0A2I0A6P5"/>
<evidence type="ECO:0000313" key="2">
    <source>
        <dbReference type="EMBL" id="PKA51207.1"/>
    </source>
</evidence>
<accession>A0A2I0A6P5</accession>
<organism evidence="2 3">
    <name type="scientific">Apostasia shenzhenica</name>
    <dbReference type="NCBI Taxonomy" id="1088818"/>
    <lineage>
        <taxon>Eukaryota</taxon>
        <taxon>Viridiplantae</taxon>
        <taxon>Streptophyta</taxon>
        <taxon>Embryophyta</taxon>
        <taxon>Tracheophyta</taxon>
        <taxon>Spermatophyta</taxon>
        <taxon>Magnoliopsida</taxon>
        <taxon>Liliopsida</taxon>
        <taxon>Asparagales</taxon>
        <taxon>Orchidaceae</taxon>
        <taxon>Apostasioideae</taxon>
        <taxon>Apostasia</taxon>
    </lineage>
</organism>
<name>A0A2I0A6P5_9ASPA</name>
<proteinExistence type="predicted"/>